<dbReference type="Proteomes" id="UP000321947">
    <property type="component" value="Unassembled WGS sequence"/>
</dbReference>
<name>A0A5D3C2I0_CUCMM</name>
<organism evidence="1 2">
    <name type="scientific">Cucumis melo var. makuwa</name>
    <name type="common">Oriental melon</name>
    <dbReference type="NCBI Taxonomy" id="1194695"/>
    <lineage>
        <taxon>Eukaryota</taxon>
        <taxon>Viridiplantae</taxon>
        <taxon>Streptophyta</taxon>
        <taxon>Embryophyta</taxon>
        <taxon>Tracheophyta</taxon>
        <taxon>Spermatophyta</taxon>
        <taxon>Magnoliopsida</taxon>
        <taxon>eudicotyledons</taxon>
        <taxon>Gunneridae</taxon>
        <taxon>Pentapetalae</taxon>
        <taxon>rosids</taxon>
        <taxon>fabids</taxon>
        <taxon>Cucurbitales</taxon>
        <taxon>Cucurbitaceae</taxon>
        <taxon>Benincaseae</taxon>
        <taxon>Cucumis</taxon>
    </lineage>
</organism>
<proteinExistence type="predicted"/>
<sequence length="134" mass="14158">MNPKELLGQLTGDPVGLHSLKKVVIPKDTHAGAARLGADTDTCVGSIHEGGAQAGFGFTAKSTDRVRLRNDAYTIDDFGVVGYTTMDDRRWSVDGTVVRSMKAFHGWVGSGDAAELATAADGTLGRMAAIHSRR</sequence>
<dbReference type="EMBL" id="SSTD01013865">
    <property type="protein sequence ID" value="TYK05392.1"/>
    <property type="molecule type" value="Genomic_DNA"/>
</dbReference>
<gene>
    <name evidence="1" type="ORF">E5676_scaffold83G00690</name>
</gene>
<accession>A0A5D3C2I0</accession>
<evidence type="ECO:0000313" key="1">
    <source>
        <dbReference type="EMBL" id="TYK05392.1"/>
    </source>
</evidence>
<protein>
    <submittedName>
        <fullName evidence="1">Uncharacterized protein</fullName>
    </submittedName>
</protein>
<dbReference type="AlphaFoldDB" id="A0A5D3C2I0"/>
<reference evidence="1 2" key="1">
    <citation type="submission" date="2019-08" db="EMBL/GenBank/DDBJ databases">
        <title>Draft genome sequences of two oriental melons (Cucumis melo L. var makuwa).</title>
        <authorList>
            <person name="Kwon S.-Y."/>
        </authorList>
    </citation>
    <scope>NUCLEOTIDE SEQUENCE [LARGE SCALE GENOMIC DNA]</scope>
    <source>
        <strain evidence="2">cv. Chang Bougi</strain>
        <tissue evidence="1">Leaf</tissue>
    </source>
</reference>
<comment type="caution">
    <text evidence="1">The sequence shown here is derived from an EMBL/GenBank/DDBJ whole genome shotgun (WGS) entry which is preliminary data.</text>
</comment>
<evidence type="ECO:0000313" key="2">
    <source>
        <dbReference type="Proteomes" id="UP000321947"/>
    </source>
</evidence>